<keyword evidence="1" id="KW-0732">Signal</keyword>
<dbReference type="InterPro" id="IPR003599">
    <property type="entry name" value="Ig_sub"/>
</dbReference>
<dbReference type="SUPFAM" id="SSF48726">
    <property type="entry name" value="Immunoglobulin"/>
    <property type="match status" value="1"/>
</dbReference>
<dbReference type="InterPro" id="IPR013783">
    <property type="entry name" value="Ig-like_fold"/>
</dbReference>
<accession>S4RWX4</accession>
<reference evidence="5" key="1">
    <citation type="submission" date="2025-08" db="UniProtKB">
        <authorList>
            <consortium name="Ensembl"/>
        </authorList>
    </citation>
    <scope>IDENTIFICATION</scope>
</reference>
<proteinExistence type="predicted"/>
<reference evidence="5" key="2">
    <citation type="submission" date="2025-09" db="UniProtKB">
        <authorList>
            <consortium name="Ensembl"/>
        </authorList>
    </citation>
    <scope>IDENTIFICATION</scope>
</reference>
<dbReference type="InterPro" id="IPR050958">
    <property type="entry name" value="Cell_Adh-Cytoskel_Orgn"/>
</dbReference>
<dbReference type="SMART" id="SM00409">
    <property type="entry name" value="IG"/>
    <property type="match status" value="1"/>
</dbReference>
<dbReference type="GO" id="GO:0055013">
    <property type="term" value="P:cardiac muscle cell development"/>
    <property type="evidence" value="ECO:0007669"/>
    <property type="project" value="UniProtKB-ARBA"/>
</dbReference>
<evidence type="ECO:0000256" key="2">
    <source>
        <dbReference type="ARBA" id="ARBA00023157"/>
    </source>
</evidence>
<evidence type="ECO:0000256" key="3">
    <source>
        <dbReference type="ARBA" id="ARBA00023319"/>
    </source>
</evidence>
<organism evidence="5">
    <name type="scientific">Petromyzon marinus</name>
    <name type="common">Sea lamprey</name>
    <dbReference type="NCBI Taxonomy" id="7757"/>
    <lineage>
        <taxon>Eukaryota</taxon>
        <taxon>Metazoa</taxon>
        <taxon>Chordata</taxon>
        <taxon>Craniata</taxon>
        <taxon>Vertebrata</taxon>
        <taxon>Cyclostomata</taxon>
        <taxon>Hyperoartia</taxon>
        <taxon>Petromyzontiformes</taxon>
        <taxon>Petromyzontidae</taxon>
        <taxon>Petromyzon</taxon>
    </lineage>
</organism>
<dbReference type="InterPro" id="IPR036179">
    <property type="entry name" value="Ig-like_dom_sf"/>
</dbReference>
<name>S4RWX4_PETMA</name>
<dbReference type="SMART" id="SM00408">
    <property type="entry name" value="IGc2"/>
    <property type="match status" value="1"/>
</dbReference>
<dbReference type="PROSITE" id="PS50835">
    <property type="entry name" value="IG_LIKE"/>
    <property type="match status" value="1"/>
</dbReference>
<dbReference type="PANTHER" id="PTHR45080:SF8">
    <property type="entry name" value="IG-LIKE DOMAIN-CONTAINING PROTEIN"/>
    <property type="match status" value="1"/>
</dbReference>
<dbReference type="GO" id="GO:0007156">
    <property type="term" value="P:homophilic cell adhesion via plasma membrane adhesion molecules"/>
    <property type="evidence" value="ECO:0007669"/>
    <property type="project" value="TreeGrafter"/>
</dbReference>
<dbReference type="HOGENOM" id="CLU_1232393_0_0_1"/>
<evidence type="ECO:0000256" key="1">
    <source>
        <dbReference type="ARBA" id="ARBA00022729"/>
    </source>
</evidence>
<dbReference type="PANTHER" id="PTHR45080">
    <property type="entry name" value="CONTACTIN 5"/>
    <property type="match status" value="1"/>
</dbReference>
<protein>
    <recommendedName>
        <fullName evidence="4">Ig-like domain-containing protein</fullName>
    </recommendedName>
</protein>
<dbReference type="Ensembl" id="ENSPMAT00000009755.1">
    <property type="protein sequence ID" value="ENSPMAP00000009714.1"/>
    <property type="gene ID" value="ENSPMAG00000008819.1"/>
</dbReference>
<keyword evidence="3" id="KW-0393">Immunoglobulin domain</keyword>
<dbReference type="InterPro" id="IPR003598">
    <property type="entry name" value="Ig_sub2"/>
</dbReference>
<keyword evidence="2" id="KW-1015">Disulfide bond</keyword>
<dbReference type="STRING" id="7757.ENSPMAP00000009714"/>
<dbReference type="Gene3D" id="2.60.40.10">
    <property type="entry name" value="Immunoglobulins"/>
    <property type="match status" value="1"/>
</dbReference>
<feature type="domain" description="Ig-like" evidence="4">
    <location>
        <begin position="3"/>
        <end position="88"/>
    </location>
</feature>
<dbReference type="FunFam" id="2.60.40.10:FF:000107">
    <property type="entry name" value="Myosin, light chain kinase a"/>
    <property type="match status" value="1"/>
</dbReference>
<dbReference type="AlphaFoldDB" id="S4RWX4"/>
<dbReference type="GeneTree" id="ENSGT00940000156495"/>
<dbReference type="GO" id="GO:0005886">
    <property type="term" value="C:plasma membrane"/>
    <property type="evidence" value="ECO:0007669"/>
    <property type="project" value="TreeGrafter"/>
</dbReference>
<dbReference type="InterPro" id="IPR007110">
    <property type="entry name" value="Ig-like_dom"/>
</dbReference>
<dbReference type="Pfam" id="PF07679">
    <property type="entry name" value="I-set"/>
    <property type="match status" value="1"/>
</dbReference>
<evidence type="ECO:0000259" key="4">
    <source>
        <dbReference type="PROSITE" id="PS50835"/>
    </source>
</evidence>
<sequence length="225" mass="24768">VPPAVRVAVSSQLREPGQPAVLTCHADGIPRPRITWFKNGEKVVPDPYHHVSLQGGGQELRIDRVRYEDTAAYTCQARNPAGTRRRISSLFVKDLPFKPRKLRRTRGDRGHRGGGAYDTASLVLAEIPSLLYGRPLPLHTLVLQERLCGDAGECPWGSAVVVANKFIFVAQPLQNRVVVVDVFAQKAVQIIPTVPSPGRLVYEAARDRVWVLSAARNRSAGQSLQ</sequence>
<evidence type="ECO:0000313" key="5">
    <source>
        <dbReference type="Ensembl" id="ENSPMAP00000009714.1"/>
    </source>
</evidence>
<dbReference type="InterPro" id="IPR013098">
    <property type="entry name" value="Ig_I-set"/>
</dbReference>
<dbReference type="GO" id="GO:0003007">
    <property type="term" value="P:heart morphogenesis"/>
    <property type="evidence" value="ECO:0007669"/>
    <property type="project" value="UniProtKB-ARBA"/>
</dbReference>